<reference evidence="15 16" key="1">
    <citation type="journal article" date="2019" name="Sci. Data">
        <title>Hybrid genome assembly and annotation of Danionella translucida.</title>
        <authorList>
            <person name="Kadobianskyi M."/>
            <person name="Schulze L."/>
            <person name="Schuelke M."/>
            <person name="Judkewitz B."/>
        </authorList>
    </citation>
    <scope>NUCLEOTIDE SEQUENCE [LARGE SCALE GENOMIC DNA]</scope>
    <source>
        <strain evidence="15 16">Bolton</strain>
    </source>
</reference>
<feature type="domain" description="C2H2-type" evidence="14">
    <location>
        <begin position="403"/>
        <end position="430"/>
    </location>
</feature>
<dbReference type="GO" id="GO:0005634">
    <property type="term" value="C:nucleus"/>
    <property type="evidence" value="ECO:0007669"/>
    <property type="project" value="UniProtKB-SubCell"/>
</dbReference>
<dbReference type="Pfam" id="PF00096">
    <property type="entry name" value="zf-C2H2"/>
    <property type="match status" value="6"/>
</dbReference>
<accession>A0A553Q889</accession>
<keyword evidence="7" id="KW-0862">Zinc</keyword>
<gene>
    <name evidence="15" type="ORF">DNTS_030212</name>
</gene>
<feature type="compositionally biased region" description="Basic and acidic residues" evidence="13">
    <location>
        <begin position="189"/>
        <end position="204"/>
    </location>
</feature>
<evidence type="ECO:0000256" key="1">
    <source>
        <dbReference type="ARBA" id="ARBA00004123"/>
    </source>
</evidence>
<dbReference type="EMBL" id="SRMA01026244">
    <property type="protein sequence ID" value="TRY86154.1"/>
    <property type="molecule type" value="Genomic_DNA"/>
</dbReference>
<dbReference type="GO" id="GO:0000981">
    <property type="term" value="F:DNA-binding transcription factor activity, RNA polymerase II-specific"/>
    <property type="evidence" value="ECO:0007669"/>
    <property type="project" value="TreeGrafter"/>
</dbReference>
<dbReference type="GO" id="GO:0008270">
    <property type="term" value="F:zinc ion binding"/>
    <property type="evidence" value="ECO:0007669"/>
    <property type="project" value="UniProtKB-KW"/>
</dbReference>
<keyword evidence="8" id="KW-0805">Transcription regulation</keyword>
<dbReference type="PANTHER" id="PTHR23226:SF397">
    <property type="entry name" value="C2H2-TYPE DOMAIN-CONTAINING PROTEIN"/>
    <property type="match status" value="1"/>
</dbReference>
<dbReference type="InterPro" id="IPR013087">
    <property type="entry name" value="Znf_C2H2_type"/>
</dbReference>
<evidence type="ECO:0000256" key="9">
    <source>
        <dbReference type="ARBA" id="ARBA00023125"/>
    </source>
</evidence>
<evidence type="ECO:0000256" key="2">
    <source>
        <dbReference type="ARBA" id="ARBA00004906"/>
    </source>
</evidence>
<feature type="domain" description="C2H2-type" evidence="14">
    <location>
        <begin position="543"/>
        <end position="570"/>
    </location>
</feature>
<dbReference type="Pfam" id="PF13912">
    <property type="entry name" value="zf-C2H2_6"/>
    <property type="match status" value="1"/>
</dbReference>
<evidence type="ECO:0000256" key="10">
    <source>
        <dbReference type="ARBA" id="ARBA00023163"/>
    </source>
</evidence>
<feature type="domain" description="C2H2-type" evidence="14">
    <location>
        <begin position="346"/>
        <end position="373"/>
    </location>
</feature>
<keyword evidence="10" id="KW-0804">Transcription</keyword>
<feature type="domain" description="C2H2-type" evidence="14">
    <location>
        <begin position="459"/>
        <end position="486"/>
    </location>
</feature>
<dbReference type="SUPFAM" id="SSF57667">
    <property type="entry name" value="beta-beta-alpha zinc fingers"/>
    <property type="match status" value="6"/>
</dbReference>
<evidence type="ECO:0000313" key="16">
    <source>
        <dbReference type="Proteomes" id="UP000316079"/>
    </source>
</evidence>
<evidence type="ECO:0000313" key="15">
    <source>
        <dbReference type="EMBL" id="TRY86154.1"/>
    </source>
</evidence>
<dbReference type="FunFam" id="3.30.160.60:FF:001527">
    <property type="entry name" value="Zinc finger protein"/>
    <property type="match status" value="1"/>
</dbReference>
<name>A0A553Q889_9TELE</name>
<evidence type="ECO:0000256" key="13">
    <source>
        <dbReference type="SAM" id="MobiDB-lite"/>
    </source>
</evidence>
<feature type="domain" description="C2H2-type" evidence="14">
    <location>
        <begin position="375"/>
        <end position="402"/>
    </location>
</feature>
<evidence type="ECO:0000256" key="5">
    <source>
        <dbReference type="ARBA" id="ARBA00022771"/>
    </source>
</evidence>
<evidence type="ECO:0000256" key="3">
    <source>
        <dbReference type="ARBA" id="ARBA00022723"/>
    </source>
</evidence>
<evidence type="ECO:0000256" key="7">
    <source>
        <dbReference type="ARBA" id="ARBA00022833"/>
    </source>
</evidence>
<keyword evidence="4" id="KW-0677">Repeat</keyword>
<evidence type="ECO:0000259" key="14">
    <source>
        <dbReference type="PROSITE" id="PS50157"/>
    </source>
</evidence>
<evidence type="ECO:0000256" key="8">
    <source>
        <dbReference type="ARBA" id="ARBA00023015"/>
    </source>
</evidence>
<comment type="caution">
    <text evidence="15">The sequence shown here is derived from an EMBL/GenBank/DDBJ whole genome shotgun (WGS) entry which is preliminary data.</text>
</comment>
<keyword evidence="5 12" id="KW-0863">Zinc-finger</keyword>
<keyword evidence="9" id="KW-0238">DNA-binding</keyword>
<evidence type="ECO:0000256" key="4">
    <source>
        <dbReference type="ARBA" id="ARBA00022737"/>
    </source>
</evidence>
<comment type="subcellular location">
    <subcellularLocation>
        <location evidence="1">Nucleus</location>
    </subcellularLocation>
</comment>
<comment type="pathway">
    <text evidence="2">Protein modification; protein ubiquitination.</text>
</comment>
<dbReference type="FunFam" id="3.30.160.60:FF:002343">
    <property type="entry name" value="Zinc finger protein 33A"/>
    <property type="match status" value="1"/>
</dbReference>
<feature type="domain" description="C2H2-type" evidence="14">
    <location>
        <begin position="431"/>
        <end position="458"/>
    </location>
</feature>
<keyword evidence="16" id="KW-1185">Reference proteome</keyword>
<keyword evidence="6" id="KW-0833">Ubl conjugation pathway</keyword>
<dbReference type="GO" id="GO:0000978">
    <property type="term" value="F:RNA polymerase II cis-regulatory region sequence-specific DNA binding"/>
    <property type="evidence" value="ECO:0007669"/>
    <property type="project" value="TreeGrafter"/>
</dbReference>
<dbReference type="PROSITE" id="PS00028">
    <property type="entry name" value="ZINC_FINGER_C2H2_1"/>
    <property type="match status" value="9"/>
</dbReference>
<dbReference type="PANTHER" id="PTHR23226">
    <property type="entry name" value="ZINC FINGER AND SCAN DOMAIN-CONTAINING"/>
    <property type="match status" value="1"/>
</dbReference>
<proteinExistence type="predicted"/>
<feature type="region of interest" description="Disordered" evidence="13">
    <location>
        <begin position="559"/>
        <end position="594"/>
    </location>
</feature>
<protein>
    <recommendedName>
        <fullName evidence="14">C2H2-type domain-containing protein</fullName>
    </recommendedName>
</protein>
<dbReference type="PROSITE" id="PS50157">
    <property type="entry name" value="ZINC_FINGER_C2H2_2"/>
    <property type="match status" value="9"/>
</dbReference>
<keyword evidence="3" id="KW-0479">Metal-binding</keyword>
<evidence type="ECO:0000256" key="12">
    <source>
        <dbReference type="PROSITE-ProRule" id="PRU00042"/>
    </source>
</evidence>
<dbReference type="InterPro" id="IPR036236">
    <property type="entry name" value="Znf_C2H2_sf"/>
</dbReference>
<feature type="domain" description="C2H2-type" evidence="14">
    <location>
        <begin position="318"/>
        <end position="345"/>
    </location>
</feature>
<sequence length="594" mass="67172">MTVSLLDFDARARSASASLSFFRGARGRSEPRLRYGHQSLSLSLISGLARKFTEAFRTVQTSGVLKLLGPDCLKFCRNRVWTPGADSVTGVFCSAEHGAADLKKEEMPPGEQLRLESWSPMFRGHGSSSNPLRPDPQLRRPLLCFSDDLQPLRLRRCWVRLEDCRFFLVSGPESSRGAERKGTGGTATREGRGDDDHLENKDEDASAAGDGDADFTRDDSTHSFRLWKNLHLLLSCRDVVCESGQLMQGLLEHSTGVFEFHRPAELPFSLQVFFFSRAFTREEPGSSRTSICRYRGRALASLRRLENHKRTHKQPVLLRCSKCTETFSSPQEKEVHVRTHREEERFSCRVCEKVLSSRAALKVHGMVHSKVKTRFQCSDCDKTFSTRGNLQSHRLLHAEPGEFRCEQCSKSFSQVSYLKKHSRKHSGRTSWTCDVCGRQLSSSDSLSDHKKIHSGEKPHVCSDCGASFRLRAFLIRHQRSHSGEKPFLCSDCGKSFSDHSHFRVHQRTHSGSRPHQCPDCGRSFVQRTNLTQHRRIHSGEKPFSCSVCAKAFARSDALKTHQRTHSRENLETAEGQPTVSTRPDFPAVFTPEIH</sequence>
<dbReference type="OrthoDB" id="9671966at2759"/>
<feature type="domain" description="C2H2-type" evidence="14">
    <location>
        <begin position="487"/>
        <end position="514"/>
    </location>
</feature>
<dbReference type="Proteomes" id="UP000316079">
    <property type="component" value="Unassembled WGS sequence"/>
</dbReference>
<feature type="domain" description="C2H2-type" evidence="14">
    <location>
        <begin position="515"/>
        <end position="542"/>
    </location>
</feature>
<keyword evidence="11" id="KW-0539">Nucleus</keyword>
<dbReference type="AlphaFoldDB" id="A0A553Q889"/>
<dbReference type="SMART" id="SM00355">
    <property type="entry name" value="ZnF_C2H2"/>
    <property type="match status" value="10"/>
</dbReference>
<organism evidence="15 16">
    <name type="scientific">Danionella cerebrum</name>
    <dbReference type="NCBI Taxonomy" id="2873325"/>
    <lineage>
        <taxon>Eukaryota</taxon>
        <taxon>Metazoa</taxon>
        <taxon>Chordata</taxon>
        <taxon>Craniata</taxon>
        <taxon>Vertebrata</taxon>
        <taxon>Euteleostomi</taxon>
        <taxon>Actinopterygii</taxon>
        <taxon>Neopterygii</taxon>
        <taxon>Teleostei</taxon>
        <taxon>Ostariophysi</taxon>
        <taxon>Cypriniformes</taxon>
        <taxon>Danionidae</taxon>
        <taxon>Danioninae</taxon>
        <taxon>Danionella</taxon>
    </lineage>
</organism>
<feature type="region of interest" description="Disordered" evidence="13">
    <location>
        <begin position="172"/>
        <end position="214"/>
    </location>
</feature>
<dbReference type="Gene3D" id="3.30.160.60">
    <property type="entry name" value="Classic Zinc Finger"/>
    <property type="match status" value="8"/>
</dbReference>
<dbReference type="FunFam" id="3.30.160.60:FF:000446">
    <property type="entry name" value="Zinc finger protein"/>
    <property type="match status" value="1"/>
</dbReference>
<evidence type="ECO:0000256" key="6">
    <source>
        <dbReference type="ARBA" id="ARBA00022786"/>
    </source>
</evidence>
<dbReference type="FunFam" id="3.30.160.60:FF:002716">
    <property type="entry name" value="Zinc finger protein 212"/>
    <property type="match status" value="1"/>
</dbReference>
<dbReference type="FunFam" id="3.30.160.60:FF:000099">
    <property type="entry name" value="Zinc finger protein 79"/>
    <property type="match status" value="1"/>
</dbReference>
<dbReference type="STRING" id="623744.A0A553Q889"/>
<evidence type="ECO:0000256" key="11">
    <source>
        <dbReference type="ARBA" id="ARBA00023242"/>
    </source>
</evidence>